<proteinExistence type="predicted"/>
<comment type="caution">
    <text evidence="3">The sequence shown here is derived from an EMBL/GenBank/DDBJ whole genome shotgun (WGS) entry which is preliminary data.</text>
</comment>
<dbReference type="EMBL" id="JPKZ01002486">
    <property type="protein sequence ID" value="KHN76554.1"/>
    <property type="molecule type" value="Genomic_DNA"/>
</dbReference>
<evidence type="ECO:0000313" key="3">
    <source>
        <dbReference type="EMBL" id="KHN76554.1"/>
    </source>
</evidence>
<dbReference type="OrthoDB" id="5793750at2759"/>
<keyword evidence="4" id="KW-1185">Reference proteome</keyword>
<evidence type="ECO:0000259" key="2">
    <source>
        <dbReference type="Pfam" id="PF23674"/>
    </source>
</evidence>
<dbReference type="Proteomes" id="UP000031036">
    <property type="component" value="Unassembled WGS sequence"/>
</dbReference>
<evidence type="ECO:0000256" key="1">
    <source>
        <dbReference type="SAM" id="MobiDB-lite"/>
    </source>
</evidence>
<protein>
    <recommendedName>
        <fullName evidence="2">RYYR-CCHC domain-containing protein</fullName>
    </recommendedName>
</protein>
<accession>A0A0B2V4Z3</accession>
<evidence type="ECO:0000313" key="4">
    <source>
        <dbReference type="Proteomes" id="UP000031036"/>
    </source>
</evidence>
<name>A0A0B2V4Z3_TOXCA</name>
<feature type="region of interest" description="Disordered" evidence="1">
    <location>
        <begin position="258"/>
        <end position="279"/>
    </location>
</feature>
<reference evidence="3 4" key="1">
    <citation type="submission" date="2014-11" db="EMBL/GenBank/DDBJ databases">
        <title>Genetic blueprint of the zoonotic pathogen Toxocara canis.</title>
        <authorList>
            <person name="Zhu X.-Q."/>
            <person name="Korhonen P.K."/>
            <person name="Cai H."/>
            <person name="Young N.D."/>
            <person name="Nejsum P."/>
            <person name="von Samson-Himmelstjerna G."/>
            <person name="Boag P.R."/>
            <person name="Tan P."/>
            <person name="Li Q."/>
            <person name="Min J."/>
            <person name="Yang Y."/>
            <person name="Wang X."/>
            <person name="Fang X."/>
            <person name="Hall R.S."/>
            <person name="Hofmann A."/>
            <person name="Sternberg P.W."/>
            <person name="Jex A.R."/>
            <person name="Gasser R.B."/>
        </authorList>
    </citation>
    <scope>NUCLEOTIDE SEQUENCE [LARGE SCALE GENOMIC DNA]</scope>
    <source>
        <strain evidence="3">PN_DK_2014</strain>
    </source>
</reference>
<feature type="domain" description="RYYR-CCHC" evidence="2">
    <location>
        <begin position="130"/>
        <end position="170"/>
    </location>
</feature>
<dbReference type="Pfam" id="PF23674">
    <property type="entry name" value="RYYR-CCHC"/>
    <property type="match status" value="1"/>
</dbReference>
<organism evidence="3 4">
    <name type="scientific">Toxocara canis</name>
    <name type="common">Canine roundworm</name>
    <dbReference type="NCBI Taxonomy" id="6265"/>
    <lineage>
        <taxon>Eukaryota</taxon>
        <taxon>Metazoa</taxon>
        <taxon>Ecdysozoa</taxon>
        <taxon>Nematoda</taxon>
        <taxon>Chromadorea</taxon>
        <taxon>Rhabditida</taxon>
        <taxon>Spirurina</taxon>
        <taxon>Ascaridomorpha</taxon>
        <taxon>Ascaridoidea</taxon>
        <taxon>Toxocaridae</taxon>
        <taxon>Toxocara</taxon>
    </lineage>
</organism>
<gene>
    <name evidence="3" type="ORF">Tcan_11488</name>
</gene>
<sequence length="534" mass="59780">MTCMNKSTFRDRNSVSIAVDCQIRAGRQSTTAHSRHKILDCCGLFEIGPPESAVGGSLKSNICTTGRVASDRISVFVVLYLMNPTGSIVLVMPEDYGEPLYVEAHGGKNDVILYRSKADPNLAIEFFFRSSSKDGRSRYYRCTKCWYLYKMKRGTCATLIVRDGRIVTDPENPGVPHQCDFRPLEAVTANRVSIAARKRKLQMGHEKMLTWGHRDRIISTQPLRSDVSDTKARLEETEIILEKSDQKVLPVGTSNCSFEESLNMPSPSTSQASPGSVETTNQQLLPVKVEEGVNSSLETAAFAQCTSRSAEFVALLNAAFADSMQKRNEEALKKLLEAVHMKEGFDTDDVSLIDNAFACHMNKAVDFAEKIAICEQWLNTLREVLPAESSRWISHYQFSVYYCFHMIGLYSLRTRTLVDRKRLFDLSQTIFKGLLECCGQVRETMEEVIASKLDILLSLSFICTQYCDVSDEESANFVQNELHAIEDCVKGSYPAETAALMVQKVYRIGDNLEKHKNALAERSAIVEHSLSTVA</sequence>
<dbReference type="InterPro" id="IPR057001">
    <property type="entry name" value="RYYR-CCHC"/>
</dbReference>
<dbReference type="AlphaFoldDB" id="A0A0B2V4Z3"/>
<dbReference type="OMA" id="LAIEFFF"/>